<dbReference type="SMART" id="SM01117">
    <property type="entry name" value="Cyt-b5"/>
    <property type="match status" value="1"/>
</dbReference>
<dbReference type="GO" id="GO:0016020">
    <property type="term" value="C:membrane"/>
    <property type="evidence" value="ECO:0007669"/>
    <property type="project" value="UniProtKB-SubCell"/>
</dbReference>
<comment type="similarity">
    <text evidence="7 8">Belongs to the cytochrome b5 family.</text>
</comment>
<keyword evidence="5 8" id="KW-0408">Iron</keyword>
<dbReference type="PRINTS" id="PR00363">
    <property type="entry name" value="CYTOCHROMEB5"/>
</dbReference>
<evidence type="ECO:0000259" key="9">
    <source>
        <dbReference type="PROSITE" id="PS50255"/>
    </source>
</evidence>
<organism evidence="10 11">
    <name type="scientific">Hypsibius exemplaris</name>
    <name type="common">Freshwater tardigrade</name>
    <dbReference type="NCBI Taxonomy" id="2072580"/>
    <lineage>
        <taxon>Eukaryota</taxon>
        <taxon>Metazoa</taxon>
        <taxon>Ecdysozoa</taxon>
        <taxon>Tardigrada</taxon>
        <taxon>Eutardigrada</taxon>
        <taxon>Parachela</taxon>
        <taxon>Hypsibioidea</taxon>
        <taxon>Hypsibiidae</taxon>
        <taxon>Hypsibius</taxon>
    </lineage>
</organism>
<feature type="domain" description="Cytochrome b5 heme-binding" evidence="9">
    <location>
        <begin position="9"/>
        <end position="85"/>
    </location>
</feature>
<evidence type="ECO:0000256" key="6">
    <source>
        <dbReference type="ARBA" id="ARBA00023136"/>
    </source>
</evidence>
<protein>
    <submittedName>
        <fullName evidence="10">Cytochrome b5</fullName>
    </submittedName>
</protein>
<evidence type="ECO:0000256" key="3">
    <source>
        <dbReference type="ARBA" id="ARBA00022692"/>
    </source>
</evidence>
<keyword evidence="2 8" id="KW-0349">Heme</keyword>
<evidence type="ECO:0000313" key="11">
    <source>
        <dbReference type="Proteomes" id="UP000192578"/>
    </source>
</evidence>
<dbReference type="FunFam" id="3.10.120.10:FF:000002">
    <property type="entry name" value="Cytochrome b5 type B"/>
    <property type="match status" value="1"/>
</dbReference>
<dbReference type="SMR" id="A0A1W0X3Y6"/>
<feature type="transmembrane region" description="Helical" evidence="8">
    <location>
        <begin position="112"/>
        <end position="132"/>
    </location>
</feature>
<dbReference type="InterPro" id="IPR036400">
    <property type="entry name" value="Cyt_B5-like_heme/steroid_sf"/>
</dbReference>
<dbReference type="PROSITE" id="PS00191">
    <property type="entry name" value="CYTOCHROME_B5_1"/>
    <property type="match status" value="1"/>
</dbReference>
<keyword evidence="11" id="KW-1185">Reference proteome</keyword>
<dbReference type="Proteomes" id="UP000192578">
    <property type="component" value="Unassembled WGS sequence"/>
</dbReference>
<keyword evidence="3 8" id="KW-0812">Transmembrane</keyword>
<evidence type="ECO:0000256" key="4">
    <source>
        <dbReference type="ARBA" id="ARBA00022723"/>
    </source>
</evidence>
<accession>A0A1W0X3Y6</accession>
<dbReference type="EMBL" id="MTYJ01000019">
    <property type="protein sequence ID" value="OQV22110.1"/>
    <property type="molecule type" value="Genomic_DNA"/>
</dbReference>
<dbReference type="PROSITE" id="PS50255">
    <property type="entry name" value="CYTOCHROME_B5_2"/>
    <property type="match status" value="1"/>
</dbReference>
<evidence type="ECO:0000256" key="8">
    <source>
        <dbReference type="RuleBase" id="RU362121"/>
    </source>
</evidence>
<evidence type="ECO:0000256" key="7">
    <source>
        <dbReference type="ARBA" id="ARBA00038168"/>
    </source>
</evidence>
<proteinExistence type="inferred from homology"/>
<dbReference type="OrthoDB" id="260519at2759"/>
<evidence type="ECO:0000256" key="5">
    <source>
        <dbReference type="ARBA" id="ARBA00023004"/>
    </source>
</evidence>
<comment type="subcellular location">
    <subcellularLocation>
        <location evidence="1">Membrane</location>
    </subcellularLocation>
</comment>
<evidence type="ECO:0000313" key="10">
    <source>
        <dbReference type="EMBL" id="OQV22110.1"/>
    </source>
</evidence>
<name>A0A1W0X3Y6_HYPEX</name>
<comment type="caution">
    <text evidence="10">The sequence shown here is derived from an EMBL/GenBank/DDBJ whole genome shotgun (WGS) entry which is preliminary data.</text>
</comment>
<keyword evidence="8" id="KW-1133">Transmembrane helix</keyword>
<dbReference type="InterPro" id="IPR050668">
    <property type="entry name" value="Cytochrome_b5"/>
</dbReference>
<sequence length="145" mass="15877">MAAKTASSFKKYSTEQVASHNNKDDCWLIINGKVYDVTKFLEEHPGGEEVLIENSGRDATENFEDVGHSTDAREMMKDYLIGEIEDVKPKKAEPKKPLVKPDTKPPAQGNQLYAWLVPAAFALAAALAYRIFVHNAKVATGGAGL</sequence>
<evidence type="ECO:0000256" key="2">
    <source>
        <dbReference type="ARBA" id="ARBA00022617"/>
    </source>
</evidence>
<dbReference type="Pfam" id="PF00173">
    <property type="entry name" value="Cyt-b5"/>
    <property type="match status" value="1"/>
</dbReference>
<dbReference type="GO" id="GO:0020037">
    <property type="term" value="F:heme binding"/>
    <property type="evidence" value="ECO:0007669"/>
    <property type="project" value="UniProtKB-UniRule"/>
</dbReference>
<dbReference type="AlphaFoldDB" id="A0A1W0X3Y6"/>
<dbReference type="InterPro" id="IPR001199">
    <property type="entry name" value="Cyt_B5-like_heme/steroid-bd"/>
</dbReference>
<dbReference type="SUPFAM" id="SSF55856">
    <property type="entry name" value="Cytochrome b5-like heme/steroid binding domain"/>
    <property type="match status" value="1"/>
</dbReference>
<evidence type="ECO:0000256" key="1">
    <source>
        <dbReference type="ARBA" id="ARBA00004370"/>
    </source>
</evidence>
<dbReference type="GO" id="GO:0046872">
    <property type="term" value="F:metal ion binding"/>
    <property type="evidence" value="ECO:0007669"/>
    <property type="project" value="UniProtKB-UniRule"/>
</dbReference>
<dbReference type="PANTHER" id="PTHR19359">
    <property type="entry name" value="CYTOCHROME B5"/>
    <property type="match status" value="1"/>
</dbReference>
<keyword evidence="4 8" id="KW-0479">Metal-binding</keyword>
<reference evidence="11" key="1">
    <citation type="submission" date="2017-01" db="EMBL/GenBank/DDBJ databases">
        <title>Comparative genomics of anhydrobiosis in the tardigrade Hypsibius dujardini.</title>
        <authorList>
            <person name="Yoshida Y."/>
            <person name="Koutsovoulos G."/>
            <person name="Laetsch D."/>
            <person name="Stevens L."/>
            <person name="Kumar S."/>
            <person name="Horikawa D."/>
            <person name="Ishino K."/>
            <person name="Komine S."/>
            <person name="Tomita M."/>
            <person name="Blaxter M."/>
            <person name="Arakawa K."/>
        </authorList>
    </citation>
    <scope>NUCLEOTIDE SEQUENCE [LARGE SCALE GENOMIC DNA]</scope>
    <source>
        <strain evidence="11">Z151</strain>
    </source>
</reference>
<keyword evidence="6 8" id="KW-0472">Membrane</keyword>
<dbReference type="InterPro" id="IPR018506">
    <property type="entry name" value="Cyt_B5_heme-BS"/>
</dbReference>
<gene>
    <name evidence="10" type="ORF">BV898_03955</name>
</gene>
<dbReference type="Gene3D" id="3.10.120.10">
    <property type="entry name" value="Cytochrome b5-like heme/steroid binding domain"/>
    <property type="match status" value="1"/>
</dbReference>